<comment type="similarity">
    <text evidence="1">Belongs to the phosphosulfolactate synthase family.</text>
</comment>
<dbReference type="AlphaFoldDB" id="A0A1C0AAN7"/>
<dbReference type="EMBL" id="LWDV01000008">
    <property type="protein sequence ID" value="OCL27346.1"/>
    <property type="molecule type" value="Genomic_DNA"/>
</dbReference>
<dbReference type="InterPro" id="IPR013785">
    <property type="entry name" value="Aldolase_TIM"/>
</dbReference>
<dbReference type="RefSeq" id="WP_068717134.1">
    <property type="nucleotide sequence ID" value="NZ_LWDV01000008.1"/>
</dbReference>
<dbReference type="PANTHER" id="PTHR48413">
    <property type="match status" value="1"/>
</dbReference>
<dbReference type="SUPFAM" id="SSF102110">
    <property type="entry name" value="(2r)-phospho-3-sulfolactate synthase ComA"/>
    <property type="match status" value="1"/>
</dbReference>
<protein>
    <submittedName>
        <fullName evidence="2">Phosphosulfolactate synthase</fullName>
    </submittedName>
</protein>
<evidence type="ECO:0000313" key="3">
    <source>
        <dbReference type="Proteomes" id="UP000093514"/>
    </source>
</evidence>
<evidence type="ECO:0000256" key="1">
    <source>
        <dbReference type="ARBA" id="ARBA00010424"/>
    </source>
</evidence>
<reference evidence="3" key="1">
    <citation type="submission" date="2016-07" db="EMBL/GenBank/DDBJ databases">
        <authorList>
            <person name="Florea S."/>
            <person name="Webb J.S."/>
            <person name="Jaromczyk J."/>
            <person name="Schardl C.L."/>
        </authorList>
    </citation>
    <scope>NUCLEOTIDE SEQUENCE [LARGE SCALE GENOMIC DNA]</scope>
    <source>
        <strain evidence="3">Z6</strain>
    </source>
</reference>
<dbReference type="Proteomes" id="UP000093514">
    <property type="component" value="Unassembled WGS sequence"/>
</dbReference>
<sequence length="279" mass="31887">MNRDFNNGWNLDMEFPLVGREEKPRRNGLTMVLDKGLGLYETEDLLEISSKYIDFLKLSFGTSGLYPKDLLKRKIELVKDYGVDIYPGGTFLEVAIVQNKWEEYLYRAKELGFNAIEVSDGTIDLTSNLRSIIIRKAKELEFKVFAEIGKKDKDEDFKVSQMIKQLKRDVADGAYKVIVEARESGKGVSIYNESGEADEFKLQRLLLDSPHPTDIIWEAPLKKQQVYFINMLGNNVNLGNIDTRDILALESLRTGLRGDTFRKTLNLDTSDETVIEIDV</sequence>
<keyword evidence="3" id="KW-1185">Reference proteome</keyword>
<organism evidence="2 3">
    <name type="scientific">Orenia metallireducens</name>
    <dbReference type="NCBI Taxonomy" id="1413210"/>
    <lineage>
        <taxon>Bacteria</taxon>
        <taxon>Bacillati</taxon>
        <taxon>Bacillota</taxon>
        <taxon>Clostridia</taxon>
        <taxon>Halanaerobiales</taxon>
        <taxon>Halobacteroidaceae</taxon>
        <taxon>Orenia</taxon>
    </lineage>
</organism>
<dbReference type="PANTHER" id="PTHR48413:SF1">
    <property type="entry name" value="PROTEIN HEAT-STRESS-ASSOCIATED 32"/>
    <property type="match status" value="1"/>
</dbReference>
<dbReference type="Gene3D" id="3.20.20.70">
    <property type="entry name" value="Aldolase class I"/>
    <property type="match status" value="1"/>
</dbReference>
<accession>A0A1C0AAN7</accession>
<dbReference type="InterPro" id="IPR036112">
    <property type="entry name" value="ComA_synth_sf"/>
</dbReference>
<evidence type="ECO:0000313" key="2">
    <source>
        <dbReference type="EMBL" id="OCL27346.1"/>
    </source>
</evidence>
<comment type="caution">
    <text evidence="2">The sequence shown here is derived from an EMBL/GenBank/DDBJ whole genome shotgun (WGS) entry which is preliminary data.</text>
</comment>
<reference evidence="2 3" key="2">
    <citation type="submission" date="2016-08" db="EMBL/GenBank/DDBJ databases">
        <title>Orenia metallireducens sp. nov. strain Z6, a Novel Metal-reducing Firmicute from the Deep Subsurface.</title>
        <authorList>
            <person name="Maxim B.I."/>
            <person name="Kenneth K."/>
            <person name="Flynn T.M."/>
            <person name="Oloughlin E.J."/>
            <person name="Locke R.A."/>
            <person name="Weber J.R."/>
            <person name="Egan S.M."/>
            <person name="Mackie R.I."/>
            <person name="Cann I.K."/>
        </authorList>
    </citation>
    <scope>NUCLEOTIDE SEQUENCE [LARGE SCALE GENOMIC DNA]</scope>
    <source>
        <strain evidence="2 3">Z6</strain>
    </source>
</reference>
<dbReference type="OrthoDB" id="7809088at2"/>
<name>A0A1C0AAN7_9FIRM</name>
<dbReference type="Pfam" id="PF02679">
    <property type="entry name" value="ComA"/>
    <property type="match status" value="1"/>
</dbReference>
<dbReference type="InterPro" id="IPR003830">
    <property type="entry name" value="ComA_synth"/>
</dbReference>
<proteinExistence type="inferred from homology"/>
<gene>
    <name evidence="2" type="ORF">U472_07760</name>
</gene>